<keyword evidence="4 6" id="KW-0472">Membrane</keyword>
<evidence type="ECO:0000256" key="4">
    <source>
        <dbReference type="ARBA" id="ARBA00023136"/>
    </source>
</evidence>
<dbReference type="Proteomes" id="UP000198615">
    <property type="component" value="Unassembled WGS sequence"/>
</dbReference>
<dbReference type="SUPFAM" id="SSF103473">
    <property type="entry name" value="MFS general substrate transporter"/>
    <property type="match status" value="1"/>
</dbReference>
<feature type="transmembrane region" description="Helical" evidence="6">
    <location>
        <begin position="159"/>
        <end position="179"/>
    </location>
</feature>
<dbReference type="Gene3D" id="1.20.1250.20">
    <property type="entry name" value="MFS general substrate transporter like domains"/>
    <property type="match status" value="2"/>
</dbReference>
<dbReference type="PROSITE" id="PS50850">
    <property type="entry name" value="MFS"/>
    <property type="match status" value="1"/>
</dbReference>
<reference evidence="8 9" key="1">
    <citation type="submission" date="2016-10" db="EMBL/GenBank/DDBJ databases">
        <authorList>
            <person name="Varghese N."/>
            <person name="Submissions S."/>
        </authorList>
    </citation>
    <scope>NUCLEOTIDE SEQUENCE [LARGE SCALE GENOMIC DNA]</scope>
    <source>
        <strain evidence="8 9">DSM 18839</strain>
    </source>
</reference>
<proteinExistence type="predicted"/>
<evidence type="ECO:0000256" key="6">
    <source>
        <dbReference type="SAM" id="Phobius"/>
    </source>
</evidence>
<gene>
    <name evidence="8" type="ORF">SAMN05660686_00685</name>
</gene>
<evidence type="ECO:0000256" key="3">
    <source>
        <dbReference type="ARBA" id="ARBA00022989"/>
    </source>
</evidence>
<comment type="caution">
    <text evidence="8">The sequence shown here is derived from an EMBL/GenBank/DDBJ whole genome shotgun (WGS) entry which is preliminary data.</text>
</comment>
<dbReference type="EMBL" id="FNBW01000002">
    <property type="protein sequence ID" value="SDF23743.1"/>
    <property type="molecule type" value="Genomic_DNA"/>
</dbReference>
<dbReference type="AlphaFoldDB" id="A0A8G2BEP7"/>
<dbReference type="InterPro" id="IPR020846">
    <property type="entry name" value="MFS_dom"/>
</dbReference>
<feature type="transmembrane region" description="Helical" evidence="6">
    <location>
        <begin position="74"/>
        <end position="93"/>
    </location>
</feature>
<feature type="transmembrane region" description="Helical" evidence="6">
    <location>
        <begin position="39"/>
        <end position="62"/>
    </location>
</feature>
<evidence type="ECO:0000256" key="2">
    <source>
        <dbReference type="ARBA" id="ARBA00022692"/>
    </source>
</evidence>
<dbReference type="GO" id="GO:0022857">
    <property type="term" value="F:transmembrane transporter activity"/>
    <property type="evidence" value="ECO:0007669"/>
    <property type="project" value="InterPro"/>
</dbReference>
<evidence type="ECO:0000256" key="5">
    <source>
        <dbReference type="SAM" id="MobiDB-lite"/>
    </source>
</evidence>
<feature type="transmembrane region" description="Helical" evidence="6">
    <location>
        <begin position="266"/>
        <end position="284"/>
    </location>
</feature>
<keyword evidence="9" id="KW-1185">Reference proteome</keyword>
<dbReference type="OrthoDB" id="9810614at2"/>
<keyword evidence="3 6" id="KW-1133">Transmembrane helix</keyword>
<dbReference type="InterPro" id="IPR036259">
    <property type="entry name" value="MFS_trans_sf"/>
</dbReference>
<feature type="transmembrane region" description="Helical" evidence="6">
    <location>
        <begin position="132"/>
        <end position="153"/>
    </location>
</feature>
<feature type="transmembrane region" description="Helical" evidence="6">
    <location>
        <begin position="99"/>
        <end position="120"/>
    </location>
</feature>
<dbReference type="CDD" id="cd17477">
    <property type="entry name" value="MFS_YcaD_like"/>
    <property type="match status" value="1"/>
</dbReference>
<feature type="region of interest" description="Disordered" evidence="5">
    <location>
        <begin position="395"/>
        <end position="425"/>
    </location>
</feature>
<feature type="domain" description="Major facilitator superfamily (MFS) profile" evidence="7">
    <location>
        <begin position="7"/>
        <end position="381"/>
    </location>
</feature>
<dbReference type="PANTHER" id="PTHR23521:SF3">
    <property type="entry name" value="MFS TRANSPORTER"/>
    <property type="match status" value="1"/>
</dbReference>
<feature type="transmembrane region" description="Helical" evidence="6">
    <location>
        <begin position="355"/>
        <end position="374"/>
    </location>
</feature>
<feature type="transmembrane region" description="Helical" evidence="6">
    <location>
        <begin position="200"/>
        <end position="224"/>
    </location>
</feature>
<feature type="transmembrane region" description="Helical" evidence="6">
    <location>
        <begin position="290"/>
        <end position="311"/>
    </location>
</feature>
<dbReference type="RefSeq" id="WP_028793979.1">
    <property type="nucleotide sequence ID" value="NZ_FNBW01000002.1"/>
</dbReference>
<name>A0A8G2BEP7_9PROT</name>
<comment type="subcellular location">
    <subcellularLocation>
        <location evidence="1">Membrane</location>
    </subcellularLocation>
</comment>
<dbReference type="InterPro" id="IPR047200">
    <property type="entry name" value="MFS_YcaD-like"/>
</dbReference>
<evidence type="ECO:0000313" key="8">
    <source>
        <dbReference type="EMBL" id="SDF23743.1"/>
    </source>
</evidence>
<feature type="transmembrane region" description="Helical" evidence="6">
    <location>
        <begin position="323"/>
        <end position="343"/>
    </location>
</feature>
<accession>A0A8G2BEP7</accession>
<sequence>MPALSPAVVALLLSVVLLQMANGMFSSLLGVRLGMEPEINSQVAGLVMSGYFVGMVLGCLAVPRIIEQVGHVRTFAALVSIMSAASISHAFYVDPWYWFILRVIYGVCVAGAYMVAESWLNGAASNNQRGSLLSIYMVAQYLAMTGAQFLLNLAPPSSFILYALVSILFSLALVPLTLSRSAASSSVTRSALSFRQLYRISPLGMVASFGSGILSGALFGASSVYATAIGFSVPEVAIFVSAVLGGGLVMQWPVGKMSDLMDRRTVIAGTLMLSAVLGLLLAFLPFPGFWVFVTMAGLYGGLCMTVYSLAIAHTNDYVESTDLVAASAGLLLAFGIGAVAGPIAATSAMQWVGNWGYYGFGALTAGLLALFTVWRMVQRTALPVEEQGPWVSVSRTTPMAAELDPRWEPEEETGGDDPKPTPAAG</sequence>
<evidence type="ECO:0000259" key="7">
    <source>
        <dbReference type="PROSITE" id="PS50850"/>
    </source>
</evidence>
<protein>
    <submittedName>
        <fullName evidence="8">Predicted arabinose efflux permease, MFS family</fullName>
    </submittedName>
</protein>
<dbReference type="InterPro" id="IPR005828">
    <property type="entry name" value="MFS_sugar_transport-like"/>
</dbReference>
<dbReference type="Pfam" id="PF00083">
    <property type="entry name" value="Sugar_tr"/>
    <property type="match status" value="1"/>
</dbReference>
<dbReference type="InterPro" id="IPR011701">
    <property type="entry name" value="MFS"/>
</dbReference>
<keyword evidence="2 6" id="KW-0812">Transmembrane</keyword>
<dbReference type="GO" id="GO:0005886">
    <property type="term" value="C:plasma membrane"/>
    <property type="evidence" value="ECO:0007669"/>
    <property type="project" value="TreeGrafter"/>
</dbReference>
<dbReference type="PANTHER" id="PTHR23521">
    <property type="entry name" value="TRANSPORTER MFS SUPERFAMILY"/>
    <property type="match status" value="1"/>
</dbReference>
<evidence type="ECO:0000256" key="1">
    <source>
        <dbReference type="ARBA" id="ARBA00004370"/>
    </source>
</evidence>
<dbReference type="Pfam" id="PF07690">
    <property type="entry name" value="MFS_1"/>
    <property type="match status" value="1"/>
</dbReference>
<organism evidence="8 9">
    <name type="scientific">Thalassobaculum litoreum DSM 18839</name>
    <dbReference type="NCBI Taxonomy" id="1123362"/>
    <lineage>
        <taxon>Bacteria</taxon>
        <taxon>Pseudomonadati</taxon>
        <taxon>Pseudomonadota</taxon>
        <taxon>Alphaproteobacteria</taxon>
        <taxon>Rhodospirillales</taxon>
        <taxon>Thalassobaculaceae</taxon>
        <taxon>Thalassobaculum</taxon>
    </lineage>
</organism>
<evidence type="ECO:0000313" key="9">
    <source>
        <dbReference type="Proteomes" id="UP000198615"/>
    </source>
</evidence>